<gene>
    <name evidence="4" type="ORF">PECUL_23A010253</name>
</gene>
<evidence type="ECO:0000313" key="4">
    <source>
        <dbReference type="EMBL" id="CAH2292318.1"/>
    </source>
</evidence>
<evidence type="ECO:0000256" key="1">
    <source>
        <dbReference type="PROSITE-ProRule" id="PRU00117"/>
    </source>
</evidence>
<proteinExistence type="predicted"/>
<feature type="domain" description="K Homology" evidence="3">
    <location>
        <begin position="23"/>
        <end position="90"/>
    </location>
</feature>
<keyword evidence="5" id="KW-1185">Reference proteome</keyword>
<dbReference type="AlphaFoldDB" id="A0AAD1S498"/>
<evidence type="ECO:0000256" key="2">
    <source>
        <dbReference type="SAM" id="MobiDB-lite"/>
    </source>
</evidence>
<name>A0AAD1S498_PELCU</name>
<feature type="region of interest" description="Disordered" evidence="2">
    <location>
        <begin position="130"/>
        <end position="176"/>
    </location>
</feature>
<dbReference type="PANTHER" id="PTHR23285:SF3">
    <property type="entry name" value="RNA-BINDING PROTEIN MEX3D"/>
    <property type="match status" value="1"/>
</dbReference>
<dbReference type="GO" id="GO:0003723">
    <property type="term" value="F:RNA binding"/>
    <property type="evidence" value="ECO:0007669"/>
    <property type="project" value="UniProtKB-UniRule"/>
</dbReference>
<dbReference type="Pfam" id="PF00013">
    <property type="entry name" value="KH_1"/>
    <property type="match status" value="1"/>
</dbReference>
<organism evidence="4 5">
    <name type="scientific">Pelobates cultripes</name>
    <name type="common">Western spadefoot toad</name>
    <dbReference type="NCBI Taxonomy" id="61616"/>
    <lineage>
        <taxon>Eukaryota</taxon>
        <taxon>Metazoa</taxon>
        <taxon>Chordata</taxon>
        <taxon>Craniata</taxon>
        <taxon>Vertebrata</taxon>
        <taxon>Euteleostomi</taxon>
        <taxon>Amphibia</taxon>
        <taxon>Batrachia</taxon>
        <taxon>Anura</taxon>
        <taxon>Pelobatoidea</taxon>
        <taxon>Pelobatidae</taxon>
        <taxon>Pelobates</taxon>
    </lineage>
</organism>
<dbReference type="InterPro" id="IPR004088">
    <property type="entry name" value="KH_dom_type_1"/>
</dbReference>
<reference evidence="4" key="1">
    <citation type="submission" date="2022-03" db="EMBL/GenBank/DDBJ databases">
        <authorList>
            <person name="Alioto T."/>
            <person name="Alioto T."/>
            <person name="Gomez Garrido J."/>
        </authorList>
    </citation>
    <scope>NUCLEOTIDE SEQUENCE</scope>
</reference>
<dbReference type="PANTHER" id="PTHR23285">
    <property type="entry name" value="RING FINGER AND KH DOMAIN CONTAINING PROTEIN 1"/>
    <property type="match status" value="1"/>
</dbReference>
<evidence type="ECO:0000259" key="3">
    <source>
        <dbReference type="SMART" id="SM00322"/>
    </source>
</evidence>
<accession>A0AAD1S498</accession>
<protein>
    <submittedName>
        <fullName evidence="4">RNA-binding MEX3D</fullName>
    </submittedName>
</protein>
<dbReference type="SUPFAM" id="SSF54791">
    <property type="entry name" value="Eukaryotic type KH-domain (KH-domain type I)"/>
    <property type="match status" value="1"/>
</dbReference>
<dbReference type="InterPro" id="IPR004087">
    <property type="entry name" value="KH_dom"/>
</dbReference>
<dbReference type="InterPro" id="IPR036612">
    <property type="entry name" value="KH_dom_type_1_sf"/>
</dbReference>
<sequence>MAKREILAAADHFSIIRATRNKNRTTKSARSNHHPIGLVVGPKGATIKRIQQSTHTYIVTPSRDKEPVFEVTGMPENVDRAREEIEAHITMRTGSVIDIHPDNDFHSNGTDVCMDLFGNSSAALWAKVNAPRRGSAASRNETLGSTSSESSCYGTGREQGPASPFRPGNSTLYQLP</sequence>
<dbReference type="CDD" id="cd22424">
    <property type="entry name" value="KH-I_MEX3_rpt2"/>
    <property type="match status" value="1"/>
</dbReference>
<keyword evidence="1" id="KW-0694">RNA-binding</keyword>
<dbReference type="Proteomes" id="UP001295444">
    <property type="component" value="Chromosome 05"/>
</dbReference>
<dbReference type="InterPro" id="IPR047227">
    <property type="entry name" value="MEX3"/>
</dbReference>
<feature type="compositionally biased region" description="Polar residues" evidence="2">
    <location>
        <begin position="137"/>
        <end position="153"/>
    </location>
</feature>
<dbReference type="EMBL" id="OW240916">
    <property type="protein sequence ID" value="CAH2292318.1"/>
    <property type="molecule type" value="Genomic_DNA"/>
</dbReference>
<dbReference type="SMART" id="SM00322">
    <property type="entry name" value="KH"/>
    <property type="match status" value="1"/>
</dbReference>
<dbReference type="Gene3D" id="3.30.1370.10">
    <property type="entry name" value="K Homology domain, type 1"/>
    <property type="match status" value="1"/>
</dbReference>
<evidence type="ECO:0000313" key="5">
    <source>
        <dbReference type="Proteomes" id="UP001295444"/>
    </source>
</evidence>
<dbReference type="PROSITE" id="PS50084">
    <property type="entry name" value="KH_TYPE_1"/>
    <property type="match status" value="1"/>
</dbReference>
<dbReference type="InterPro" id="IPR047226">
    <property type="entry name" value="KH-I_MEX3_rpt2"/>
</dbReference>